<sequence>MKIKLLCVLLVIGAFTFAQTTNNQNPNKLVPGTHIYISPPKNYKPSKDFIGFKDENSIIQFYDLFGGSFYSNAKDFTRENFERNGITVMEFKDLKVDNYPAKMALLKVNQNQISLQIVFGDSDFSVMAMAILSSFEKNKLTEIKNSFFNITYDKNRKVDPFEIAFFKIDESKSAYKFSRATSNVYLYTKNGMKKETHLGDSFYTITQLPHDPARMDPELIVNNSLSSLKSKGLIISEKMVSKRNTLNGAKCYETLIIGILNSKKVYIKAIGLVKGSRAILINAIAKNDYETTLKEFEKLTKEIKLN</sequence>
<evidence type="ECO:0000313" key="3">
    <source>
        <dbReference type="Proteomes" id="UP001497416"/>
    </source>
</evidence>
<dbReference type="RefSeq" id="WP_348709690.1">
    <property type="nucleotide sequence ID" value="NZ_CAXIXY010000003.1"/>
</dbReference>
<organism evidence="2 3">
    <name type="scientific">Tenacibaculum platacis</name>
    <dbReference type="NCBI Taxonomy" id="3137852"/>
    <lineage>
        <taxon>Bacteria</taxon>
        <taxon>Pseudomonadati</taxon>
        <taxon>Bacteroidota</taxon>
        <taxon>Flavobacteriia</taxon>
        <taxon>Flavobacteriales</taxon>
        <taxon>Flavobacteriaceae</taxon>
        <taxon>Tenacibaculum</taxon>
    </lineage>
</organism>
<gene>
    <name evidence="2" type="ORF">T190607A01A_10195</name>
</gene>
<accession>A0ABM9NQW0</accession>
<comment type="caution">
    <text evidence="2">The sequence shown here is derived from an EMBL/GenBank/DDBJ whole genome shotgun (WGS) entry which is preliminary data.</text>
</comment>
<reference evidence="2 3" key="1">
    <citation type="submission" date="2024-05" db="EMBL/GenBank/DDBJ databases">
        <authorList>
            <person name="Duchaud E."/>
        </authorList>
    </citation>
    <scope>NUCLEOTIDE SEQUENCE [LARGE SCALE GENOMIC DNA]</scope>
    <source>
        <strain evidence="2">Ena-SAMPLE-TAB-13-05-2024-13:56:06:370-140302</strain>
    </source>
</reference>
<proteinExistence type="predicted"/>
<feature type="signal peptide" evidence="1">
    <location>
        <begin position="1"/>
        <end position="20"/>
    </location>
</feature>
<keyword evidence="3" id="KW-1185">Reference proteome</keyword>
<evidence type="ECO:0000256" key="1">
    <source>
        <dbReference type="SAM" id="SignalP"/>
    </source>
</evidence>
<protein>
    <submittedName>
        <fullName evidence="2">Uncharacterized protein</fullName>
    </submittedName>
</protein>
<dbReference type="Proteomes" id="UP001497416">
    <property type="component" value="Unassembled WGS sequence"/>
</dbReference>
<evidence type="ECO:0000313" key="2">
    <source>
        <dbReference type="EMBL" id="CAL2075460.1"/>
    </source>
</evidence>
<feature type="chain" id="PRO_5046137779" evidence="1">
    <location>
        <begin position="21"/>
        <end position="306"/>
    </location>
</feature>
<keyword evidence="1" id="KW-0732">Signal</keyword>
<name>A0ABM9NQW0_9FLAO</name>
<dbReference type="EMBL" id="CAXIXY010000003">
    <property type="protein sequence ID" value="CAL2075460.1"/>
    <property type="molecule type" value="Genomic_DNA"/>
</dbReference>